<accession>A0A161LN45</accession>
<sequence>MDATYLSEHAHRLLATARTHGLQLHAQLGQALTPSPAPPRPSSPSGVNLDIAPNRTLPGMSAFEEMVGGLISYALIGSLVGLVISLMIIAAGRWFGNPYASSVGRTGIFSSLIAGLLLGAGPQLVIWMYNIGREF</sequence>
<proteinExistence type="predicted"/>
<keyword evidence="1" id="KW-0472">Membrane</keyword>
<dbReference type="InterPro" id="IPR046094">
    <property type="entry name" value="DUF6112"/>
</dbReference>
<feature type="transmembrane region" description="Helical" evidence="1">
    <location>
        <begin position="107"/>
        <end position="129"/>
    </location>
</feature>
<reference evidence="3" key="2">
    <citation type="submission" date="2016-04" db="EMBL/GenBank/DDBJ databases">
        <title>Planomonospora sphaerica JCM9374 whole genome shotgun sequence.</title>
        <authorList>
            <person name="Suzuki T."/>
            <person name="Dohra H."/>
            <person name="Kodani S."/>
        </authorList>
    </citation>
    <scope>NUCLEOTIDE SEQUENCE [LARGE SCALE GENOMIC DNA]</scope>
    <source>
        <strain evidence="3">JCM 9374</strain>
    </source>
</reference>
<evidence type="ECO:0000313" key="3">
    <source>
        <dbReference type="Proteomes" id="UP000077701"/>
    </source>
</evidence>
<evidence type="ECO:0000313" key="2">
    <source>
        <dbReference type="EMBL" id="GAT68965.1"/>
    </source>
</evidence>
<dbReference type="Proteomes" id="UP000077701">
    <property type="component" value="Unassembled WGS sequence"/>
</dbReference>
<dbReference type="EMBL" id="BDCX01000011">
    <property type="protein sequence ID" value="GAT68965.1"/>
    <property type="molecule type" value="Genomic_DNA"/>
</dbReference>
<dbReference type="AlphaFoldDB" id="A0A161LN45"/>
<keyword evidence="1" id="KW-0812">Transmembrane</keyword>
<comment type="caution">
    <text evidence="2">The sequence shown here is derived from an EMBL/GenBank/DDBJ whole genome shotgun (WGS) entry which is preliminary data.</text>
</comment>
<evidence type="ECO:0000256" key="1">
    <source>
        <dbReference type="SAM" id="Phobius"/>
    </source>
</evidence>
<dbReference type="Pfam" id="PF19607">
    <property type="entry name" value="DUF6112"/>
    <property type="match status" value="1"/>
</dbReference>
<keyword evidence="1" id="KW-1133">Transmembrane helix</keyword>
<dbReference type="RefSeq" id="WP_068899945.1">
    <property type="nucleotide sequence ID" value="NZ_BDCX01000011.1"/>
</dbReference>
<keyword evidence="3" id="KW-1185">Reference proteome</keyword>
<dbReference type="STRING" id="161355.PS9374_04630"/>
<name>A0A161LN45_9ACTN</name>
<feature type="transmembrane region" description="Helical" evidence="1">
    <location>
        <begin position="70"/>
        <end position="95"/>
    </location>
</feature>
<gene>
    <name evidence="2" type="ORF">PS9374_04630</name>
</gene>
<reference evidence="2 3" key="1">
    <citation type="journal article" date="2016" name="Genome Announc.">
        <title>Draft Genome Sequence of Planomonospora sphaerica JCM9374, a Rare Actinomycete.</title>
        <authorList>
            <person name="Dohra H."/>
            <person name="Suzuki T."/>
            <person name="Inoue Y."/>
            <person name="Kodani S."/>
        </authorList>
    </citation>
    <scope>NUCLEOTIDE SEQUENCE [LARGE SCALE GENOMIC DNA]</scope>
    <source>
        <strain evidence="2 3">JCM 9374</strain>
    </source>
</reference>
<protein>
    <submittedName>
        <fullName evidence="2">Membrane protein</fullName>
    </submittedName>
</protein>
<organism evidence="2 3">
    <name type="scientific">Planomonospora sphaerica</name>
    <dbReference type="NCBI Taxonomy" id="161355"/>
    <lineage>
        <taxon>Bacteria</taxon>
        <taxon>Bacillati</taxon>
        <taxon>Actinomycetota</taxon>
        <taxon>Actinomycetes</taxon>
        <taxon>Streptosporangiales</taxon>
        <taxon>Streptosporangiaceae</taxon>
        <taxon>Planomonospora</taxon>
    </lineage>
</organism>